<feature type="domain" description="Neutral/alkaline non-lysosomal ceramidase N-terminal" evidence="1">
    <location>
        <begin position="72"/>
        <end position="302"/>
    </location>
</feature>
<keyword evidence="3" id="KW-1185">Reference proteome</keyword>
<dbReference type="InterPro" id="IPR031329">
    <property type="entry name" value="NEUT/ALK_ceramidase_N"/>
</dbReference>
<dbReference type="Proteomes" id="UP000318384">
    <property type="component" value="Chromosome"/>
</dbReference>
<gene>
    <name evidence="2" type="ORF">V202x_55120</name>
</gene>
<dbReference type="EMBL" id="CP037422">
    <property type="protein sequence ID" value="QDU12087.1"/>
    <property type="molecule type" value="Genomic_DNA"/>
</dbReference>
<sequence length="525" mass="58100">MTIHGNDTESLGVHNTVNGLRLTKSVFIVLVLFLWIVPTRGDCGLSAGAYAIDVSPPKLPAIQNGGFLERSQNKILDRLHARCFVLKSEDTTVAIAVVDSCMIPRDICYRAKVLASKETGIPVDRILIASTHTHTAPSVMNLCLGTRSDPNYERFLPPKLAEGIAQAHANLEPARVGFTVVDAPKHTHCRRWLKQPDQYAADPFGETTVRAMMHPGYQNPDYSGPAGPADTGLTLLSIQSADGKRPLGLIANYSMHYFGTGGGFSADYYGKFSKLMENKIAAASSSQTPFVAAMSQGTSGDLQWMDYSQPRRTDYNITKYSNELADIAFGAYQKMQYETGNPKLAMAETTLLLKLRMPNRKRIAWAKELNTKRGKRRPKNLPEVYAEQVAWFKEHPHEEVVLQAVRIGDLAITAIPNEVYGITGLKLKAQSPFQVTFNMGLANGAAGYIPPHEQHYLGGYTTWPARTAGLETNAEPQIVETLLRLLETLSGQKRKPLTVDFYNEEQRTAIQKAKTENNNRTNRGY</sequence>
<accession>A0A517X3J6</accession>
<protein>
    <submittedName>
        <fullName evidence="2">Neutral/alkaline non-lysosomal ceramidase</fullName>
    </submittedName>
</protein>
<proteinExistence type="predicted"/>
<organism evidence="2 3">
    <name type="scientific">Gimesia aquarii</name>
    <dbReference type="NCBI Taxonomy" id="2527964"/>
    <lineage>
        <taxon>Bacteria</taxon>
        <taxon>Pseudomonadati</taxon>
        <taxon>Planctomycetota</taxon>
        <taxon>Planctomycetia</taxon>
        <taxon>Planctomycetales</taxon>
        <taxon>Planctomycetaceae</taxon>
        <taxon>Gimesia</taxon>
    </lineage>
</organism>
<dbReference type="Pfam" id="PF04734">
    <property type="entry name" value="Ceramidase_alk"/>
    <property type="match status" value="1"/>
</dbReference>
<evidence type="ECO:0000259" key="1">
    <source>
        <dbReference type="Pfam" id="PF04734"/>
    </source>
</evidence>
<dbReference type="AlphaFoldDB" id="A0A517X3J6"/>
<evidence type="ECO:0000313" key="3">
    <source>
        <dbReference type="Proteomes" id="UP000318384"/>
    </source>
</evidence>
<name>A0A517X3J6_9PLAN</name>
<evidence type="ECO:0000313" key="2">
    <source>
        <dbReference type="EMBL" id="QDU12087.1"/>
    </source>
</evidence>
<reference evidence="2 3" key="1">
    <citation type="submission" date="2019-03" db="EMBL/GenBank/DDBJ databases">
        <title>Deep-cultivation of Planctomycetes and their phenomic and genomic characterization uncovers novel biology.</title>
        <authorList>
            <person name="Wiegand S."/>
            <person name="Jogler M."/>
            <person name="Boedeker C."/>
            <person name="Pinto D."/>
            <person name="Vollmers J."/>
            <person name="Rivas-Marin E."/>
            <person name="Kohn T."/>
            <person name="Peeters S.H."/>
            <person name="Heuer A."/>
            <person name="Rast P."/>
            <person name="Oberbeckmann S."/>
            <person name="Bunk B."/>
            <person name="Jeske O."/>
            <person name="Meyerdierks A."/>
            <person name="Storesund J.E."/>
            <person name="Kallscheuer N."/>
            <person name="Luecker S."/>
            <person name="Lage O.M."/>
            <person name="Pohl T."/>
            <person name="Merkel B.J."/>
            <person name="Hornburger P."/>
            <person name="Mueller R.-W."/>
            <person name="Bruemmer F."/>
            <person name="Labrenz M."/>
            <person name="Spormann A.M."/>
            <person name="Op den Camp H."/>
            <person name="Overmann J."/>
            <person name="Amann R."/>
            <person name="Jetten M.S.M."/>
            <person name="Mascher T."/>
            <person name="Medema M.H."/>
            <person name="Devos D.P."/>
            <person name="Kaster A.-K."/>
            <person name="Ovreas L."/>
            <person name="Rohde M."/>
            <person name="Galperin M.Y."/>
            <person name="Jogler C."/>
        </authorList>
    </citation>
    <scope>NUCLEOTIDE SEQUENCE [LARGE SCALE GENOMIC DNA]</scope>
    <source>
        <strain evidence="2 3">V202</strain>
    </source>
</reference>